<protein>
    <submittedName>
        <fullName evidence="4">MCE family protein</fullName>
    </submittedName>
</protein>
<dbReference type="InterPro" id="IPR003399">
    <property type="entry name" value="Mce/MlaD"/>
</dbReference>
<dbReference type="RefSeq" id="WP_330134138.1">
    <property type="nucleotide sequence ID" value="NZ_JAUTXY010000006.1"/>
</dbReference>
<organism evidence="4 5">
    <name type="scientific">Rhodococcus artemisiae</name>
    <dbReference type="NCBI Taxonomy" id="714159"/>
    <lineage>
        <taxon>Bacteria</taxon>
        <taxon>Bacillati</taxon>
        <taxon>Actinomycetota</taxon>
        <taxon>Actinomycetes</taxon>
        <taxon>Mycobacteriales</taxon>
        <taxon>Nocardiaceae</taxon>
        <taxon>Rhodococcus</taxon>
    </lineage>
</organism>
<keyword evidence="5" id="KW-1185">Reference proteome</keyword>
<dbReference type="Pfam" id="PF11887">
    <property type="entry name" value="Mce4_CUP1"/>
    <property type="match status" value="1"/>
</dbReference>
<evidence type="ECO:0000259" key="3">
    <source>
        <dbReference type="Pfam" id="PF11887"/>
    </source>
</evidence>
<comment type="caution">
    <text evidence="4">The sequence shown here is derived from an EMBL/GenBank/DDBJ whole genome shotgun (WGS) entry which is preliminary data.</text>
</comment>
<sequence>MPAGQAPTWVPKVVAAALVVMIAVVLLLVYHSFRGSFTPGITVTVETDRAGLMLERGSMVKAHGVQVGTVTSVVHTPSGAVVELSLDPDDAARIPAGVGADIRATTVFGAKYITLTDPPVPGPTGLSDGTVLLASSVTVETNTVFESLSGVLQAVDPAKLNSTLGAVSSALRGRGDALGAAIDDADAILSQIEPRLDVIDRDLAAAEASADIYAGATDDLVDALDNVAVIGGTIVDRADDLDQVLLATTGMSDAGLRVVGPHTGEIVEILDLLRPTASLLDEYSPVLPCFFQGADRARQLAEPASGGNGATMMLNSTFLLGVDPYEYPRNLPVVEATGGPRCGLLPVVTPDRTPAPYLVARTGANPFERGNTSPVFVPDSLSELLSGAPS</sequence>
<evidence type="ECO:0000313" key="5">
    <source>
        <dbReference type="Proteomes" id="UP001336020"/>
    </source>
</evidence>
<accession>A0ABU7LC67</accession>
<proteinExistence type="predicted"/>
<evidence type="ECO:0000259" key="2">
    <source>
        <dbReference type="Pfam" id="PF02470"/>
    </source>
</evidence>
<keyword evidence="1" id="KW-1133">Transmembrane helix</keyword>
<dbReference type="PANTHER" id="PTHR33371:SF19">
    <property type="entry name" value="MCE-FAMILY PROTEIN MCE4A"/>
    <property type="match status" value="1"/>
</dbReference>
<dbReference type="PANTHER" id="PTHR33371">
    <property type="entry name" value="INTERMEMBRANE PHOSPHOLIPID TRANSPORT SYSTEM BINDING PROTEIN MLAD-RELATED"/>
    <property type="match status" value="1"/>
</dbReference>
<gene>
    <name evidence="4" type="ORF">Q7514_15390</name>
</gene>
<feature type="domain" description="Mce/MlaD" evidence="2">
    <location>
        <begin position="40"/>
        <end position="117"/>
    </location>
</feature>
<evidence type="ECO:0000256" key="1">
    <source>
        <dbReference type="SAM" id="Phobius"/>
    </source>
</evidence>
<dbReference type="NCBIfam" id="TIGR00996">
    <property type="entry name" value="Mtu_fam_mce"/>
    <property type="match status" value="1"/>
</dbReference>
<dbReference type="InterPro" id="IPR005693">
    <property type="entry name" value="Mce"/>
</dbReference>
<name>A0ABU7LC67_9NOCA</name>
<keyword evidence="1" id="KW-0472">Membrane</keyword>
<dbReference type="InterPro" id="IPR024516">
    <property type="entry name" value="Mce_C"/>
</dbReference>
<dbReference type="InterPro" id="IPR052336">
    <property type="entry name" value="MlaD_Phospholipid_Transporter"/>
</dbReference>
<feature type="domain" description="Mammalian cell entry C-terminal" evidence="3">
    <location>
        <begin position="125"/>
        <end position="340"/>
    </location>
</feature>
<dbReference type="Pfam" id="PF02470">
    <property type="entry name" value="MlaD"/>
    <property type="match status" value="1"/>
</dbReference>
<reference evidence="4 5" key="1">
    <citation type="submission" date="2023-07" db="EMBL/GenBank/DDBJ databases">
        <authorList>
            <person name="Girao M."/>
            <person name="Carvalho M.F."/>
        </authorList>
    </citation>
    <scope>NUCLEOTIDE SEQUENCE [LARGE SCALE GENOMIC DNA]</scope>
    <source>
        <strain evidence="4 5">YIM65754</strain>
    </source>
</reference>
<evidence type="ECO:0000313" key="4">
    <source>
        <dbReference type="EMBL" id="MEE2058904.1"/>
    </source>
</evidence>
<dbReference type="EMBL" id="JAUTXY010000006">
    <property type="protein sequence ID" value="MEE2058904.1"/>
    <property type="molecule type" value="Genomic_DNA"/>
</dbReference>
<keyword evidence="1" id="KW-0812">Transmembrane</keyword>
<dbReference type="Proteomes" id="UP001336020">
    <property type="component" value="Unassembled WGS sequence"/>
</dbReference>
<feature type="transmembrane region" description="Helical" evidence="1">
    <location>
        <begin position="12"/>
        <end position="30"/>
    </location>
</feature>